<keyword evidence="2" id="KW-0812">Transmembrane</keyword>
<name>A0ABQ7CHN1_BRACR</name>
<reference evidence="3 4" key="1">
    <citation type="journal article" date="2020" name="BMC Genomics">
        <title>Intraspecific diversification of the crop wild relative Brassica cretica Lam. using demographic model selection.</title>
        <authorList>
            <person name="Kioukis A."/>
            <person name="Michalopoulou V.A."/>
            <person name="Briers L."/>
            <person name="Pirintsos S."/>
            <person name="Studholme D.J."/>
            <person name="Pavlidis P."/>
            <person name="Sarris P.F."/>
        </authorList>
    </citation>
    <scope>NUCLEOTIDE SEQUENCE [LARGE SCALE GENOMIC DNA]</scope>
    <source>
        <strain evidence="4">cv. PFS-1207/04</strain>
    </source>
</reference>
<proteinExistence type="predicted"/>
<protein>
    <submittedName>
        <fullName evidence="3">Uncharacterized protein</fullName>
    </submittedName>
</protein>
<feature type="coiled-coil region" evidence="1">
    <location>
        <begin position="48"/>
        <end position="75"/>
    </location>
</feature>
<evidence type="ECO:0000313" key="3">
    <source>
        <dbReference type="EMBL" id="KAF3550678.1"/>
    </source>
</evidence>
<organism evidence="3 4">
    <name type="scientific">Brassica cretica</name>
    <name type="common">Mustard</name>
    <dbReference type="NCBI Taxonomy" id="69181"/>
    <lineage>
        <taxon>Eukaryota</taxon>
        <taxon>Viridiplantae</taxon>
        <taxon>Streptophyta</taxon>
        <taxon>Embryophyta</taxon>
        <taxon>Tracheophyta</taxon>
        <taxon>Spermatophyta</taxon>
        <taxon>Magnoliopsida</taxon>
        <taxon>eudicotyledons</taxon>
        <taxon>Gunneridae</taxon>
        <taxon>Pentapetalae</taxon>
        <taxon>rosids</taxon>
        <taxon>malvids</taxon>
        <taxon>Brassicales</taxon>
        <taxon>Brassicaceae</taxon>
        <taxon>Brassiceae</taxon>
        <taxon>Brassica</taxon>
    </lineage>
</organism>
<sequence>MIVELIAANLSTKQQSLLYLSMKNLMKNKEHCSEKEPILYEEVQDLLQRVERMEVNELRVEVQNVKEEVLQCKIELKKSKMKCLVLPLCFCILVVVIVYHLMFEGESNK</sequence>
<evidence type="ECO:0000256" key="2">
    <source>
        <dbReference type="SAM" id="Phobius"/>
    </source>
</evidence>
<dbReference type="EMBL" id="QGKV02000832">
    <property type="protein sequence ID" value="KAF3550678.1"/>
    <property type="molecule type" value="Genomic_DNA"/>
</dbReference>
<keyword evidence="2" id="KW-0472">Membrane</keyword>
<keyword evidence="2" id="KW-1133">Transmembrane helix</keyword>
<feature type="transmembrane region" description="Helical" evidence="2">
    <location>
        <begin position="83"/>
        <end position="103"/>
    </location>
</feature>
<gene>
    <name evidence="3" type="ORF">DY000_02008353</name>
</gene>
<dbReference type="Proteomes" id="UP000266723">
    <property type="component" value="Unassembled WGS sequence"/>
</dbReference>
<evidence type="ECO:0000313" key="4">
    <source>
        <dbReference type="Proteomes" id="UP000266723"/>
    </source>
</evidence>
<keyword evidence="1" id="KW-0175">Coiled coil</keyword>
<keyword evidence="4" id="KW-1185">Reference proteome</keyword>
<evidence type="ECO:0000256" key="1">
    <source>
        <dbReference type="SAM" id="Coils"/>
    </source>
</evidence>
<comment type="caution">
    <text evidence="3">The sequence shown here is derived from an EMBL/GenBank/DDBJ whole genome shotgun (WGS) entry which is preliminary data.</text>
</comment>
<accession>A0ABQ7CHN1</accession>